<name>A0A2H3BE05_9AGAR</name>
<feature type="domain" description="F-box" evidence="1">
    <location>
        <begin position="15"/>
        <end position="63"/>
    </location>
</feature>
<protein>
    <recommendedName>
        <fullName evidence="1">F-box domain-containing protein</fullName>
    </recommendedName>
</protein>
<dbReference type="EMBL" id="KZ293434">
    <property type="protein sequence ID" value="PBK67900.1"/>
    <property type="molecule type" value="Genomic_DNA"/>
</dbReference>
<keyword evidence="3" id="KW-1185">Reference proteome</keyword>
<organism evidence="2 3">
    <name type="scientific">Armillaria solidipes</name>
    <dbReference type="NCBI Taxonomy" id="1076256"/>
    <lineage>
        <taxon>Eukaryota</taxon>
        <taxon>Fungi</taxon>
        <taxon>Dikarya</taxon>
        <taxon>Basidiomycota</taxon>
        <taxon>Agaricomycotina</taxon>
        <taxon>Agaricomycetes</taxon>
        <taxon>Agaricomycetidae</taxon>
        <taxon>Agaricales</taxon>
        <taxon>Marasmiineae</taxon>
        <taxon>Physalacriaceae</taxon>
        <taxon>Armillaria</taxon>
    </lineage>
</organism>
<evidence type="ECO:0000313" key="3">
    <source>
        <dbReference type="Proteomes" id="UP000218334"/>
    </source>
</evidence>
<dbReference type="AlphaFoldDB" id="A0A2H3BE05"/>
<accession>A0A2H3BE05</accession>
<dbReference type="Pfam" id="PF00646">
    <property type="entry name" value="F-box"/>
    <property type="match status" value="1"/>
</dbReference>
<sequence>MPALHRYPRRLVPGYFPLQQLSLELILEIFAWCAPLDLVILRSLSRHVKAILDQHGHRCWTRARNNLLCLPAVPPLPNSKYSETAFINYFFNSGCNKCCSCGRSVDNAFPNLTYMIYLCTNAGCYKHFTSKQQRFLFSFNEQDLSCRKYEPILTLLYCDPHPEKKLYLTKQAKKELAWYEDLLKNKDKLHEMMAKKRRTRHILGQHANKMRKWAIQYDREFIVVNKKNRVFLRTVTHSKRLKYLDILCTPTVRRTLEDFNRRLTCLTLTVWRDIMTQVVQEYHQLRARETAAGQ</sequence>
<evidence type="ECO:0000313" key="2">
    <source>
        <dbReference type="EMBL" id="PBK67900.1"/>
    </source>
</evidence>
<evidence type="ECO:0000259" key="1">
    <source>
        <dbReference type="PROSITE" id="PS50181"/>
    </source>
</evidence>
<dbReference type="PROSITE" id="PS50181">
    <property type="entry name" value="FBOX"/>
    <property type="match status" value="1"/>
</dbReference>
<gene>
    <name evidence="2" type="ORF">ARMSODRAFT_1019952</name>
</gene>
<dbReference type="InterPro" id="IPR001810">
    <property type="entry name" value="F-box_dom"/>
</dbReference>
<proteinExistence type="predicted"/>
<dbReference type="Proteomes" id="UP000218334">
    <property type="component" value="Unassembled WGS sequence"/>
</dbReference>
<reference evidence="3" key="1">
    <citation type="journal article" date="2017" name="Nat. Ecol. Evol.">
        <title>Genome expansion and lineage-specific genetic innovations in the forest pathogenic fungi Armillaria.</title>
        <authorList>
            <person name="Sipos G."/>
            <person name="Prasanna A.N."/>
            <person name="Walter M.C."/>
            <person name="O'Connor E."/>
            <person name="Balint B."/>
            <person name="Krizsan K."/>
            <person name="Kiss B."/>
            <person name="Hess J."/>
            <person name="Varga T."/>
            <person name="Slot J."/>
            <person name="Riley R."/>
            <person name="Boka B."/>
            <person name="Rigling D."/>
            <person name="Barry K."/>
            <person name="Lee J."/>
            <person name="Mihaltcheva S."/>
            <person name="LaButti K."/>
            <person name="Lipzen A."/>
            <person name="Waldron R."/>
            <person name="Moloney N.M."/>
            <person name="Sperisen C."/>
            <person name="Kredics L."/>
            <person name="Vagvoelgyi C."/>
            <person name="Patrignani A."/>
            <person name="Fitzpatrick D."/>
            <person name="Nagy I."/>
            <person name="Doyle S."/>
            <person name="Anderson J.B."/>
            <person name="Grigoriev I.V."/>
            <person name="Gueldener U."/>
            <person name="Muensterkoetter M."/>
            <person name="Nagy L.G."/>
        </authorList>
    </citation>
    <scope>NUCLEOTIDE SEQUENCE [LARGE SCALE GENOMIC DNA]</scope>
    <source>
        <strain evidence="3">28-4</strain>
    </source>
</reference>